<name>A0A220VB29_9GAMM</name>
<dbReference type="InterPro" id="IPR000943">
    <property type="entry name" value="RNA_pol_sigma70"/>
</dbReference>
<dbReference type="RefSeq" id="WP_089072527.1">
    <property type="nucleotide sequence ID" value="NZ_CBCSAM010000001.1"/>
</dbReference>
<keyword evidence="2" id="KW-0731">Sigma factor</keyword>
<dbReference type="NCBIfam" id="TIGR02479">
    <property type="entry name" value="FliA_WhiG"/>
    <property type="match status" value="1"/>
</dbReference>
<feature type="domain" description="RNA polymerase sigma-70" evidence="5">
    <location>
        <begin position="209"/>
        <end position="235"/>
    </location>
</feature>
<sequence>MLEIDPLHEYANGSNELNTIDEAAIIEQNIKIIHRIANQFRHQANTYCSLEDMYQIGCMAVLECSRKHQHTDDVSFKSYISCRIRGAILDELRRLDWRSRQTRQQAHELNDMERSLQKSLGRPPKSSEVCHALGISEEEYVKRAQDSYAFEMMSLDQLVESGKYFQDPSCQTDDGLDENSLQEILTKNLDLLNKREQLILTLFYEYELNQNEIALTLNLTAPRVCQIHKEALQKLNGLNGSKENHNAKV</sequence>
<evidence type="ECO:0000256" key="4">
    <source>
        <dbReference type="ARBA" id="ARBA00023163"/>
    </source>
</evidence>
<dbReference type="Proteomes" id="UP000242175">
    <property type="component" value="Chromosome large"/>
</dbReference>
<dbReference type="InterPro" id="IPR007630">
    <property type="entry name" value="RNA_pol_sigma70_r4"/>
</dbReference>
<evidence type="ECO:0000256" key="1">
    <source>
        <dbReference type="ARBA" id="ARBA00023015"/>
    </source>
</evidence>
<evidence type="ECO:0000256" key="2">
    <source>
        <dbReference type="ARBA" id="ARBA00023082"/>
    </source>
</evidence>
<dbReference type="AlphaFoldDB" id="A0A220VB29"/>
<protein>
    <submittedName>
        <fullName evidence="6">FliA/WhiG family RNA polymerase sigma factor</fullName>
    </submittedName>
</protein>
<keyword evidence="1" id="KW-0805">Transcription regulation</keyword>
<reference evidence="6 7" key="1">
    <citation type="journal article" date="2016" name="Int. J. Syst. Evol. Microbiol.">
        <title>Paraphotobacterium marinum gen. nov., sp. nov., a member of the family Vibrionaceae, isolated from surface seawater.</title>
        <authorList>
            <person name="Huang Z."/>
            <person name="Dong C."/>
            <person name="Shao Z."/>
        </authorList>
    </citation>
    <scope>NUCLEOTIDE SEQUENCE [LARGE SCALE GENOMIC DNA]</scope>
    <source>
        <strain evidence="6 7">NSCS20N07D</strain>
    </source>
</reference>
<dbReference type="PROSITE" id="PS00716">
    <property type="entry name" value="SIGMA70_2"/>
    <property type="match status" value="1"/>
</dbReference>
<dbReference type="GO" id="GO:0016987">
    <property type="term" value="F:sigma factor activity"/>
    <property type="evidence" value="ECO:0007669"/>
    <property type="project" value="UniProtKB-KW"/>
</dbReference>
<keyword evidence="4" id="KW-0804">Transcription</keyword>
<dbReference type="PANTHER" id="PTHR30385">
    <property type="entry name" value="SIGMA FACTOR F FLAGELLAR"/>
    <property type="match status" value="1"/>
</dbReference>
<gene>
    <name evidence="6" type="ORF">CF386_00170</name>
</gene>
<dbReference type="InterPro" id="IPR013325">
    <property type="entry name" value="RNA_pol_sigma_r2"/>
</dbReference>
<keyword evidence="7" id="KW-1185">Reference proteome</keyword>
<dbReference type="GO" id="GO:0003899">
    <property type="term" value="F:DNA-directed RNA polymerase activity"/>
    <property type="evidence" value="ECO:0007669"/>
    <property type="project" value="InterPro"/>
</dbReference>
<dbReference type="GO" id="GO:0003677">
    <property type="term" value="F:DNA binding"/>
    <property type="evidence" value="ECO:0007669"/>
    <property type="project" value="UniProtKB-KW"/>
</dbReference>
<evidence type="ECO:0000313" key="6">
    <source>
        <dbReference type="EMBL" id="ASK77617.1"/>
    </source>
</evidence>
<dbReference type="InterPro" id="IPR007627">
    <property type="entry name" value="RNA_pol_sigma70_r2"/>
</dbReference>
<dbReference type="Pfam" id="PF04545">
    <property type="entry name" value="Sigma70_r4"/>
    <property type="match status" value="1"/>
</dbReference>
<dbReference type="NCBIfam" id="TIGR02937">
    <property type="entry name" value="sigma70-ECF"/>
    <property type="match status" value="1"/>
</dbReference>
<dbReference type="Gene3D" id="1.20.140.160">
    <property type="match status" value="1"/>
</dbReference>
<keyword evidence="3" id="KW-0238">DNA-binding</keyword>
<evidence type="ECO:0000259" key="5">
    <source>
        <dbReference type="PROSITE" id="PS00716"/>
    </source>
</evidence>
<dbReference type="SUPFAM" id="SSF88946">
    <property type="entry name" value="Sigma2 domain of RNA polymerase sigma factors"/>
    <property type="match status" value="1"/>
</dbReference>
<dbReference type="KEGG" id="pmai:CF386_00170"/>
<dbReference type="PANTHER" id="PTHR30385:SF7">
    <property type="entry name" value="RNA POLYMERASE SIGMA FACTOR FLIA"/>
    <property type="match status" value="1"/>
</dbReference>
<dbReference type="EMBL" id="CP022355">
    <property type="protein sequence ID" value="ASK77617.1"/>
    <property type="molecule type" value="Genomic_DNA"/>
</dbReference>
<dbReference type="InterPro" id="IPR012845">
    <property type="entry name" value="RNA_pol_sigma_FliA_WhiG"/>
</dbReference>
<accession>A0A220VB29</accession>
<organism evidence="6 7">
    <name type="scientific">Paraphotobacterium marinum</name>
    <dbReference type="NCBI Taxonomy" id="1755811"/>
    <lineage>
        <taxon>Bacteria</taxon>
        <taxon>Pseudomonadati</taxon>
        <taxon>Pseudomonadota</taxon>
        <taxon>Gammaproteobacteria</taxon>
        <taxon>Vibrionales</taxon>
        <taxon>Vibrionaceae</taxon>
        <taxon>Paraphotobacterium</taxon>
    </lineage>
</organism>
<dbReference type="Gene3D" id="1.10.1740.10">
    <property type="match status" value="1"/>
</dbReference>
<proteinExistence type="predicted"/>
<evidence type="ECO:0000313" key="7">
    <source>
        <dbReference type="Proteomes" id="UP000242175"/>
    </source>
</evidence>
<dbReference type="CDD" id="cd06171">
    <property type="entry name" value="Sigma70_r4"/>
    <property type="match status" value="1"/>
</dbReference>
<evidence type="ECO:0000256" key="3">
    <source>
        <dbReference type="ARBA" id="ARBA00023125"/>
    </source>
</evidence>
<dbReference type="SUPFAM" id="SSF88659">
    <property type="entry name" value="Sigma3 and sigma4 domains of RNA polymerase sigma factors"/>
    <property type="match status" value="2"/>
</dbReference>
<dbReference type="InterPro" id="IPR013324">
    <property type="entry name" value="RNA_pol_sigma_r3/r4-like"/>
</dbReference>
<dbReference type="GO" id="GO:0006352">
    <property type="term" value="P:DNA-templated transcription initiation"/>
    <property type="evidence" value="ECO:0007669"/>
    <property type="project" value="InterPro"/>
</dbReference>
<dbReference type="OrthoDB" id="9799825at2"/>
<dbReference type="InterPro" id="IPR014284">
    <property type="entry name" value="RNA_pol_sigma-70_dom"/>
</dbReference>
<dbReference type="Pfam" id="PF04542">
    <property type="entry name" value="Sigma70_r2"/>
    <property type="match status" value="1"/>
</dbReference>